<dbReference type="EMBL" id="JAVMIP010000008">
    <property type="protein sequence ID" value="MDS3861002.1"/>
    <property type="molecule type" value="Genomic_DNA"/>
</dbReference>
<dbReference type="EC" id="2.7.7.-" evidence="2"/>
<evidence type="ECO:0000313" key="2">
    <source>
        <dbReference type="EMBL" id="MDS3861002.1"/>
    </source>
</evidence>
<evidence type="ECO:0000259" key="1">
    <source>
        <dbReference type="Pfam" id="PF01909"/>
    </source>
</evidence>
<keyword evidence="2" id="KW-0548">Nucleotidyltransferase</keyword>
<dbReference type="SUPFAM" id="SSF81301">
    <property type="entry name" value="Nucleotidyltransferase"/>
    <property type="match status" value="1"/>
</dbReference>
<dbReference type="GO" id="GO:0016779">
    <property type="term" value="F:nucleotidyltransferase activity"/>
    <property type="evidence" value="ECO:0007669"/>
    <property type="project" value="UniProtKB-KW"/>
</dbReference>
<keyword evidence="2" id="KW-0808">Transferase</keyword>
<dbReference type="Proteomes" id="UP001268256">
    <property type="component" value="Unassembled WGS sequence"/>
</dbReference>
<dbReference type="AlphaFoldDB" id="A0AAE4FTG6"/>
<reference evidence="3" key="1">
    <citation type="submission" date="2023-07" db="EMBL/GenBank/DDBJ databases">
        <authorList>
            <person name="Luz R."/>
            <person name="Cordeiro R."/>
            <person name="Fonseca A."/>
            <person name="Goncalves V."/>
        </authorList>
    </citation>
    <scope>NUCLEOTIDE SEQUENCE [LARGE SCALE GENOMIC DNA]</scope>
    <source>
        <strain evidence="3">BACA0444</strain>
    </source>
</reference>
<dbReference type="PANTHER" id="PTHR33933:SF1">
    <property type="entry name" value="PROTEIN ADENYLYLTRANSFERASE MNTA-RELATED"/>
    <property type="match status" value="1"/>
</dbReference>
<dbReference type="Gene3D" id="3.30.460.10">
    <property type="entry name" value="Beta Polymerase, domain 2"/>
    <property type="match status" value="1"/>
</dbReference>
<dbReference type="InterPro" id="IPR043519">
    <property type="entry name" value="NT_sf"/>
</dbReference>
<dbReference type="CDD" id="cd05403">
    <property type="entry name" value="NT_KNTase_like"/>
    <property type="match status" value="1"/>
</dbReference>
<comment type="caution">
    <text evidence="2">The sequence shown here is derived from an EMBL/GenBank/DDBJ whole genome shotgun (WGS) entry which is preliminary data.</text>
</comment>
<sequence length="114" mass="12997">MTPQFDYPRVTDELLNQIIQKIISVGTPLQIILFGSYAQGNARPDSDLDILIVEESELPRHQRASRYYQATTGLFPKKDITVWTMAEIEAWSAVPNAFITTVLEQGKVLYERPK</sequence>
<protein>
    <submittedName>
        <fullName evidence="2">Nucleotidyltransferase domain-containing protein</fullName>
        <ecNumber evidence="2">2.7.7.-</ecNumber>
    </submittedName>
</protein>
<proteinExistence type="predicted"/>
<accession>A0AAE4FTG6</accession>
<gene>
    <name evidence="2" type="ORF">RIF25_09295</name>
</gene>
<dbReference type="InterPro" id="IPR002934">
    <property type="entry name" value="Polymerase_NTP_transf_dom"/>
</dbReference>
<dbReference type="PANTHER" id="PTHR33933">
    <property type="entry name" value="NUCLEOTIDYLTRANSFERASE"/>
    <property type="match status" value="1"/>
</dbReference>
<feature type="domain" description="Polymerase nucleotidyl transferase" evidence="1">
    <location>
        <begin position="27"/>
        <end position="100"/>
    </location>
</feature>
<keyword evidence="3" id="KW-1185">Reference proteome</keyword>
<organism evidence="2 3">
    <name type="scientific">Pseudocalidococcus azoricus BACA0444</name>
    <dbReference type="NCBI Taxonomy" id="2918990"/>
    <lineage>
        <taxon>Bacteria</taxon>
        <taxon>Bacillati</taxon>
        <taxon>Cyanobacteriota</taxon>
        <taxon>Cyanophyceae</taxon>
        <taxon>Acaryochloridales</taxon>
        <taxon>Thermosynechococcaceae</taxon>
        <taxon>Pseudocalidococcus</taxon>
        <taxon>Pseudocalidococcus azoricus</taxon>
    </lineage>
</organism>
<dbReference type="InterPro" id="IPR052548">
    <property type="entry name" value="Type_VII_TA_antitoxin"/>
</dbReference>
<dbReference type="RefSeq" id="WP_322878259.1">
    <property type="nucleotide sequence ID" value="NZ_JAVMIP010000008.1"/>
</dbReference>
<name>A0AAE4FTG6_9CYAN</name>
<dbReference type="Pfam" id="PF01909">
    <property type="entry name" value="NTP_transf_2"/>
    <property type="match status" value="1"/>
</dbReference>
<evidence type="ECO:0000313" key="3">
    <source>
        <dbReference type="Proteomes" id="UP001268256"/>
    </source>
</evidence>